<dbReference type="Gene3D" id="3.40.50.720">
    <property type="entry name" value="NAD(P)-binding Rossmann-like Domain"/>
    <property type="match status" value="1"/>
</dbReference>
<evidence type="ECO:0000256" key="11">
    <source>
        <dbReference type="ARBA" id="ARBA00023239"/>
    </source>
</evidence>
<evidence type="ECO:0000256" key="8">
    <source>
        <dbReference type="ARBA" id="ARBA00023098"/>
    </source>
</evidence>
<feature type="domain" description="3-hydroxyacyl-CoA dehydrogenase NAD binding" evidence="16">
    <location>
        <begin position="290"/>
        <end position="467"/>
    </location>
</feature>
<dbReference type="PANTHER" id="PTHR23309">
    <property type="entry name" value="3-HYDROXYACYL-COA DEHYROGENASE"/>
    <property type="match status" value="1"/>
</dbReference>
<dbReference type="CDD" id="cd06558">
    <property type="entry name" value="crotonase-like"/>
    <property type="match status" value="1"/>
</dbReference>
<dbReference type="InterPro" id="IPR018376">
    <property type="entry name" value="Enoyl-CoA_hyd/isom_CS"/>
</dbReference>
<dbReference type="InterPro" id="IPR006176">
    <property type="entry name" value="3-OHacyl-CoA_DH_NAD-bd"/>
</dbReference>
<evidence type="ECO:0000259" key="16">
    <source>
        <dbReference type="Pfam" id="PF02737"/>
    </source>
</evidence>
<dbReference type="InterPro" id="IPR008927">
    <property type="entry name" value="6-PGluconate_DH-like_C_sf"/>
</dbReference>
<dbReference type="FunFam" id="3.40.50.720:FF:000009">
    <property type="entry name" value="Fatty oxidation complex, alpha subunit"/>
    <property type="match status" value="1"/>
</dbReference>
<dbReference type="Pfam" id="PF00378">
    <property type="entry name" value="ECH_1"/>
    <property type="match status" value="1"/>
</dbReference>
<dbReference type="AlphaFoldDB" id="A0A5E7P4D1"/>
<dbReference type="SUPFAM" id="SSF51735">
    <property type="entry name" value="NAD(P)-binding Rossmann-fold domains"/>
    <property type="match status" value="1"/>
</dbReference>
<keyword evidence="11" id="KW-0456">Lyase</keyword>
<evidence type="ECO:0000256" key="13">
    <source>
        <dbReference type="ARBA" id="ARBA00049556"/>
    </source>
</evidence>
<feature type="domain" description="3-hydroxyacyl-CoA dehydrogenase C-terminal" evidence="15">
    <location>
        <begin position="470"/>
        <end position="563"/>
    </location>
</feature>
<dbReference type="SUPFAM" id="SSF52096">
    <property type="entry name" value="ClpP/crotonase"/>
    <property type="match status" value="1"/>
</dbReference>
<keyword evidence="8" id="KW-0443">Lipid metabolism</keyword>
<dbReference type="InterPro" id="IPR029045">
    <property type="entry name" value="ClpP/crotonase-like_dom_sf"/>
</dbReference>
<reference evidence="17 18" key="1">
    <citation type="submission" date="2019-09" db="EMBL/GenBank/DDBJ databases">
        <authorList>
            <person name="Chandra G."/>
            <person name="Truman W A."/>
        </authorList>
    </citation>
    <scope>NUCLEOTIDE SEQUENCE [LARGE SCALE GENOMIC DNA]</scope>
    <source>
        <strain evidence="17">PS862</strain>
    </source>
</reference>
<dbReference type="Pfam" id="PF02737">
    <property type="entry name" value="3HCDH_N"/>
    <property type="match status" value="1"/>
</dbReference>
<dbReference type="Proteomes" id="UP000385207">
    <property type="component" value="Unassembled WGS sequence"/>
</dbReference>
<dbReference type="Gene3D" id="3.90.226.10">
    <property type="entry name" value="2-enoyl-CoA Hydratase, Chain A, domain 1"/>
    <property type="match status" value="1"/>
</dbReference>
<dbReference type="PANTHER" id="PTHR23309:SF51">
    <property type="entry name" value="3-HYDROXYACYL-COA DEHYDROGENASE-RELATED"/>
    <property type="match status" value="1"/>
</dbReference>
<name>A0A5E7P4D1_PSEFL</name>
<dbReference type="SUPFAM" id="SSF48179">
    <property type="entry name" value="6-phosphogluconate dehydrogenase C-terminal domain-like"/>
    <property type="match status" value="2"/>
</dbReference>
<comment type="catalytic activity">
    <reaction evidence="13">
        <text>a (3S)-3-hydroxyacyl-CoA + NAD(+) = a 3-oxoacyl-CoA + NADH + H(+)</text>
        <dbReference type="Rhea" id="RHEA:22432"/>
        <dbReference type="ChEBI" id="CHEBI:15378"/>
        <dbReference type="ChEBI" id="CHEBI:57318"/>
        <dbReference type="ChEBI" id="CHEBI:57540"/>
        <dbReference type="ChEBI" id="CHEBI:57945"/>
        <dbReference type="ChEBI" id="CHEBI:90726"/>
        <dbReference type="EC" id="1.1.1.35"/>
    </reaction>
</comment>
<keyword evidence="12" id="KW-0511">Multifunctional enzyme</keyword>
<evidence type="ECO:0000313" key="18">
    <source>
        <dbReference type="Proteomes" id="UP000385207"/>
    </source>
</evidence>
<dbReference type="InterPro" id="IPR006108">
    <property type="entry name" value="3HC_DH_C"/>
</dbReference>
<evidence type="ECO:0000256" key="12">
    <source>
        <dbReference type="ARBA" id="ARBA00023268"/>
    </source>
</evidence>
<evidence type="ECO:0000256" key="1">
    <source>
        <dbReference type="ARBA" id="ARBA00004275"/>
    </source>
</evidence>
<dbReference type="OrthoDB" id="5389341at2"/>
<protein>
    <submittedName>
        <fullName evidence="17">Fatty acid oxidation complex subunit alpha</fullName>
    </submittedName>
</protein>
<dbReference type="GO" id="GO:0004300">
    <property type="term" value="F:enoyl-CoA hydratase activity"/>
    <property type="evidence" value="ECO:0007669"/>
    <property type="project" value="UniProtKB-ARBA"/>
</dbReference>
<dbReference type="RefSeq" id="WP_150785048.1">
    <property type="nucleotide sequence ID" value="NZ_CABVII010000029.1"/>
</dbReference>
<dbReference type="GO" id="GO:0016853">
    <property type="term" value="F:isomerase activity"/>
    <property type="evidence" value="ECO:0007669"/>
    <property type="project" value="UniProtKB-KW"/>
</dbReference>
<comment type="pathway">
    <text evidence="2">Lipid metabolism; fatty acid beta-oxidation.</text>
</comment>
<dbReference type="Pfam" id="PF00725">
    <property type="entry name" value="3HCDH"/>
    <property type="match status" value="1"/>
</dbReference>
<evidence type="ECO:0000313" key="17">
    <source>
        <dbReference type="EMBL" id="VVP44685.1"/>
    </source>
</evidence>
<keyword evidence="6" id="KW-0560">Oxidoreductase</keyword>
<keyword evidence="9" id="KW-0576">Peroxisome</keyword>
<evidence type="ECO:0000256" key="3">
    <source>
        <dbReference type="ARBA" id="ARBA00008750"/>
    </source>
</evidence>
<dbReference type="InterPro" id="IPR001753">
    <property type="entry name" value="Enoyl-CoA_hydra/iso"/>
</dbReference>
<evidence type="ECO:0000256" key="9">
    <source>
        <dbReference type="ARBA" id="ARBA00023140"/>
    </source>
</evidence>
<proteinExistence type="inferred from homology"/>
<comment type="subcellular location">
    <subcellularLocation>
        <location evidence="1">Peroxisome</location>
    </subcellularLocation>
</comment>
<comment type="similarity">
    <text evidence="3">In the N-terminal section; belongs to the enoyl-CoA hydratase/isomerase family.</text>
</comment>
<gene>
    <name evidence="17" type="primary">fadJ_5</name>
    <name evidence="17" type="ORF">PS862_05071</name>
</gene>
<keyword evidence="5" id="KW-0442">Lipid degradation</keyword>
<dbReference type="GO" id="GO:0003857">
    <property type="term" value="F:(3S)-3-hydroxyacyl-CoA dehydrogenase (NAD+) activity"/>
    <property type="evidence" value="ECO:0007669"/>
    <property type="project" value="UniProtKB-EC"/>
</dbReference>
<evidence type="ECO:0000256" key="10">
    <source>
        <dbReference type="ARBA" id="ARBA00023235"/>
    </source>
</evidence>
<dbReference type="InterPro" id="IPR036291">
    <property type="entry name" value="NAD(P)-bd_dom_sf"/>
</dbReference>
<keyword evidence="7" id="KW-0520">NAD</keyword>
<dbReference type="GO" id="GO:0006635">
    <property type="term" value="P:fatty acid beta-oxidation"/>
    <property type="evidence" value="ECO:0007669"/>
    <property type="project" value="UniProtKB-UniPathway"/>
</dbReference>
<dbReference type="UniPathway" id="UPA00659"/>
<accession>A0A5E7P4D1</accession>
<evidence type="ECO:0000256" key="4">
    <source>
        <dbReference type="ARBA" id="ARBA00022832"/>
    </source>
</evidence>
<dbReference type="GO" id="GO:0070403">
    <property type="term" value="F:NAD+ binding"/>
    <property type="evidence" value="ECO:0007669"/>
    <property type="project" value="InterPro"/>
</dbReference>
<dbReference type="EMBL" id="CABVII010000029">
    <property type="protein sequence ID" value="VVP44685.1"/>
    <property type="molecule type" value="Genomic_DNA"/>
</dbReference>
<organism evidence="17 18">
    <name type="scientific">Pseudomonas fluorescens</name>
    <dbReference type="NCBI Taxonomy" id="294"/>
    <lineage>
        <taxon>Bacteria</taxon>
        <taxon>Pseudomonadati</taxon>
        <taxon>Pseudomonadota</taxon>
        <taxon>Gammaproteobacteria</taxon>
        <taxon>Pseudomonadales</taxon>
        <taxon>Pseudomonadaceae</taxon>
        <taxon>Pseudomonas</taxon>
    </lineage>
</organism>
<evidence type="ECO:0000256" key="5">
    <source>
        <dbReference type="ARBA" id="ARBA00022963"/>
    </source>
</evidence>
<dbReference type="Gene3D" id="1.10.1040.50">
    <property type="match status" value="1"/>
</dbReference>
<dbReference type="FunFam" id="1.10.1040.50:FF:000006">
    <property type="entry name" value="Peroxisomal bifunctional enzyme"/>
    <property type="match status" value="1"/>
</dbReference>
<keyword evidence="10" id="KW-0413">Isomerase</keyword>
<dbReference type="PROSITE" id="PS00166">
    <property type="entry name" value="ENOYL_COA_HYDRATASE"/>
    <property type="match status" value="1"/>
</dbReference>
<evidence type="ECO:0000256" key="6">
    <source>
        <dbReference type="ARBA" id="ARBA00023002"/>
    </source>
</evidence>
<keyword evidence="4" id="KW-0276">Fatty acid metabolism</keyword>
<evidence type="ECO:0000256" key="7">
    <source>
        <dbReference type="ARBA" id="ARBA00023027"/>
    </source>
</evidence>
<evidence type="ECO:0000256" key="2">
    <source>
        <dbReference type="ARBA" id="ARBA00005005"/>
    </source>
</evidence>
<evidence type="ECO:0000259" key="15">
    <source>
        <dbReference type="Pfam" id="PF00725"/>
    </source>
</evidence>
<sequence length="690" mass="74672">MNTLITLERDGNVALIYINNPPVNAGSLEVRQGLLDAIKQVENDSDLVGAALIGAGKMFIAGSDLSEFGKPLESPQLPEVISAIEQCSKPIIAAIHGAALGGGFELALGCDARVASQGSLLGLPEVTLGMIPGAGGTQRLPRLTGIPKAIELICAGTRVSTAEAFTLGMIDAIAEGDLASFAANYVRNMDGKCRIRDRDTQPCDAEQVEQASAKALKAGKYRPQVSKAIAAVLNAGSQPIDLALTSEREVFQQLRMSNEALALRHLFFAERQSAKRVELKNVEPRPVSRVAVIGAGTMGSGIALAFLQAGLDVVLLEQDEAALHRGQERIGGEYRRRVKSGRISQAQADNELSHLHASTDWAQIASVQLVIEAVFEDLTVKRNLLRQIEPLMDKDAIFATNTSYLDVDQIAEVAKHPQRVIGLHFFSPANVMRLVEVVRGMYTAAEALSTGFAVVRRLGKLPILANNAFGFIGNRIYAAYRRECELMLEEGALPAQIDAALESFGMAMGPFAVADMSGLDIAWRMRQARSHLRDGNSRYVDIPDLLCEQGHFGRKTGSGYYLYDEQGRRSEDPNVNDLIVQESVRKGIERRVFSRDNIVDRALLTMANEAALLLAEGVTTRSSDIDLVMVNGFGFPKWEGGPSFWAARQSLTSLKVRQATMADMSGSSFVKGDLAMFHHLDALQQGASTV</sequence>
<evidence type="ECO:0000256" key="14">
    <source>
        <dbReference type="RuleBase" id="RU003707"/>
    </source>
</evidence>
<comment type="similarity">
    <text evidence="14">Belongs to the enoyl-CoA hydratase/isomerase family.</text>
</comment>